<feature type="transmembrane region" description="Helical" evidence="1">
    <location>
        <begin position="735"/>
        <end position="755"/>
    </location>
</feature>
<comment type="caution">
    <text evidence="3">The sequence shown here is derived from an EMBL/GenBank/DDBJ whole genome shotgun (WGS) entry which is preliminary data.</text>
</comment>
<evidence type="ECO:0000256" key="1">
    <source>
        <dbReference type="SAM" id="Phobius"/>
    </source>
</evidence>
<feature type="transmembrane region" description="Helical" evidence="1">
    <location>
        <begin position="699"/>
        <end position="723"/>
    </location>
</feature>
<feature type="domain" description="DUF3857" evidence="2">
    <location>
        <begin position="22"/>
        <end position="182"/>
    </location>
</feature>
<dbReference type="Pfam" id="PF10754">
    <property type="entry name" value="DUF2569"/>
    <property type="match status" value="1"/>
</dbReference>
<dbReference type="SUPFAM" id="SSF54001">
    <property type="entry name" value="Cysteine proteinases"/>
    <property type="match status" value="1"/>
</dbReference>
<feature type="transmembrane region" description="Helical" evidence="1">
    <location>
        <begin position="767"/>
        <end position="786"/>
    </location>
</feature>
<protein>
    <recommendedName>
        <fullName evidence="2">DUF3857 domain-containing protein</fullName>
    </recommendedName>
</protein>
<dbReference type="Gene3D" id="2.60.40.3140">
    <property type="match status" value="1"/>
</dbReference>
<name>A0ABP3GVJ7_9ALTE</name>
<dbReference type="Pfam" id="PF12969">
    <property type="entry name" value="DUF3857"/>
    <property type="match status" value="1"/>
</dbReference>
<feature type="transmembrane region" description="Helical" evidence="1">
    <location>
        <begin position="652"/>
        <end position="673"/>
    </location>
</feature>
<sequence length="816" mass="93362">MNNFNGIAHLLVDRQWKIQETQQSRFEHFAEQALNAEGLGYISNIEIDFDPSYEQVILHDVEVIRSGVSEPRLPRARISLLQLETQREYQIYNGRKTLSLVLDDIRVGDVVHYSYSVVGVNPVYAGHFSNQLALGWRVPAALVNYRLVWQENKPLYIQNHLTDIEPNIETHNGTSVYHWQQAMLEEIEWEDNIPGWYDPFPFVQVSDYASWQDVVAWAIPLFQSRPQEMATVIDEIRSTHHSVEEQLLSALRFSQESIRYLGIEMGIHSHQPHSPAQVLLQRYGDCKDKALLLVSILNGLGIEANVALVNTQSGLALPDSLPTPLRFNHAIVRAKLHNQTYWLDATRTYQSGNLAHLYQADFDYALVIAKDTANLQNMSADILQVHRKKVVEYVDLRTSHDEATYEVTTSYDGFYADQFREQLAGSNLKTMQQNYLEYTQKYFENAKVSADLTVYDDDGLNRITVTENYVVSPIWQAEAGSDFVSVNFEPFLMDDHLHKVEKKARRYPMSFSHPVEFTHITRIKMPADSNFADEQVSIKDQAFDYSKVVQFDGETLELTYSYGSKKSVIEPEYYSDYAKNIGAAQEEGFYLIQKVDPALNFGTYQFAMKDINWPVILLLLVSLLVCVWLSIKVIRYDPPVKPYQPEVFCSSGIGGWLILPMLGLLITPLALVIQSRDLWYLASAKQWAVISQHYDFPMMTLLCVELFTNVMLLVGTITVLWLFFKRRQTLPKVYVIYKVAMLLIIGIDLYLTSVLGGPDFAVEAAEITEWLSMLVTSLIWISYFLVSKRVKATFIRRYNSAQTEASTPEVAAEGAN</sequence>
<gene>
    <name evidence="3" type="ORF">GCM10009092_18740</name>
</gene>
<organism evidence="3 4">
    <name type="scientific">Bowmanella denitrificans</name>
    <dbReference type="NCBI Taxonomy" id="366582"/>
    <lineage>
        <taxon>Bacteria</taxon>
        <taxon>Pseudomonadati</taxon>
        <taxon>Pseudomonadota</taxon>
        <taxon>Gammaproteobacteria</taxon>
        <taxon>Alteromonadales</taxon>
        <taxon>Alteromonadaceae</taxon>
        <taxon>Bowmanella</taxon>
    </lineage>
</organism>
<dbReference type="InterPro" id="IPR038765">
    <property type="entry name" value="Papain-like_cys_pep_sf"/>
</dbReference>
<keyword evidence="1" id="KW-0472">Membrane</keyword>
<evidence type="ECO:0000313" key="3">
    <source>
        <dbReference type="EMBL" id="GAA0354699.1"/>
    </source>
</evidence>
<dbReference type="InterPro" id="IPR019690">
    <property type="entry name" value="DUF2569"/>
</dbReference>
<keyword evidence="1" id="KW-1133">Transmembrane helix</keyword>
<dbReference type="RefSeq" id="WP_343844417.1">
    <property type="nucleotide sequence ID" value="NZ_BAAAEI010000008.1"/>
</dbReference>
<dbReference type="Gene3D" id="3.10.620.30">
    <property type="match status" value="1"/>
</dbReference>
<dbReference type="Gene3D" id="2.60.120.1130">
    <property type="match status" value="1"/>
</dbReference>
<proteinExistence type="predicted"/>
<evidence type="ECO:0000259" key="2">
    <source>
        <dbReference type="Pfam" id="PF12969"/>
    </source>
</evidence>
<keyword evidence="4" id="KW-1185">Reference proteome</keyword>
<reference evidence="4" key="1">
    <citation type="journal article" date="2019" name="Int. J. Syst. Evol. Microbiol.">
        <title>The Global Catalogue of Microorganisms (GCM) 10K type strain sequencing project: providing services to taxonomists for standard genome sequencing and annotation.</title>
        <authorList>
            <consortium name="The Broad Institute Genomics Platform"/>
            <consortium name="The Broad Institute Genome Sequencing Center for Infectious Disease"/>
            <person name="Wu L."/>
            <person name="Ma J."/>
        </authorList>
    </citation>
    <scope>NUCLEOTIDE SEQUENCE [LARGE SCALE GENOMIC DNA]</scope>
    <source>
        <strain evidence="4">JCM 13378</strain>
    </source>
</reference>
<evidence type="ECO:0000313" key="4">
    <source>
        <dbReference type="Proteomes" id="UP001501757"/>
    </source>
</evidence>
<accession>A0ABP3GVJ7</accession>
<feature type="transmembrane region" description="Helical" evidence="1">
    <location>
        <begin position="611"/>
        <end position="631"/>
    </location>
</feature>
<dbReference type="EMBL" id="BAAAEI010000008">
    <property type="protein sequence ID" value="GAA0354699.1"/>
    <property type="molecule type" value="Genomic_DNA"/>
</dbReference>
<dbReference type="Proteomes" id="UP001501757">
    <property type="component" value="Unassembled WGS sequence"/>
</dbReference>
<keyword evidence="1" id="KW-0812">Transmembrane</keyword>
<dbReference type="InterPro" id="IPR024618">
    <property type="entry name" value="DUF3857"/>
</dbReference>